<comment type="caution">
    <text evidence="1">The sequence shown here is derived from an EMBL/GenBank/DDBJ whole genome shotgun (WGS) entry which is preliminary data.</text>
</comment>
<protein>
    <submittedName>
        <fullName evidence="1">Uncharacterized protein</fullName>
    </submittedName>
</protein>
<dbReference type="EMBL" id="JACHHT010000001">
    <property type="protein sequence ID" value="MBB6521182.1"/>
    <property type="molecule type" value="Genomic_DNA"/>
</dbReference>
<name>A0A7X0JS78_9GAMM</name>
<dbReference type="Pfam" id="PF24876">
    <property type="entry name" value="PA4575"/>
    <property type="match status" value="1"/>
</dbReference>
<reference evidence="1 2" key="1">
    <citation type="submission" date="2020-08" db="EMBL/GenBank/DDBJ databases">
        <title>Genomic Encyclopedia of Type Strains, Phase IV (KMG-IV): sequencing the most valuable type-strain genomes for metagenomic binning, comparative biology and taxonomic classification.</title>
        <authorList>
            <person name="Goeker M."/>
        </authorList>
    </citation>
    <scope>NUCLEOTIDE SEQUENCE [LARGE SCALE GENOMIC DNA]</scope>
    <source>
        <strain evidence="1 2">DSM 22368</strain>
    </source>
</reference>
<sequence length="117" mass="13100">MRLNYIKLPQLGTSVVLLAASGKRIELHIKPVEEGLYSLIALGGISNEQPHKVKSQGPYHRSQQALGAANAIINALTSRGYCISETVAQWQIPAQRQLRKIRDKRRQHAVNYTFEPV</sequence>
<gene>
    <name evidence="1" type="ORF">HNR48_001460</name>
</gene>
<proteinExistence type="predicted"/>
<organism evidence="1 2">
    <name type="scientific">Pseudoteredinibacter isoporae</name>
    <dbReference type="NCBI Taxonomy" id="570281"/>
    <lineage>
        <taxon>Bacteria</taxon>
        <taxon>Pseudomonadati</taxon>
        <taxon>Pseudomonadota</taxon>
        <taxon>Gammaproteobacteria</taxon>
        <taxon>Cellvibrionales</taxon>
        <taxon>Cellvibrionaceae</taxon>
        <taxon>Pseudoteredinibacter</taxon>
    </lineage>
</organism>
<evidence type="ECO:0000313" key="1">
    <source>
        <dbReference type="EMBL" id="MBB6521182.1"/>
    </source>
</evidence>
<dbReference type="RefSeq" id="WP_166849214.1">
    <property type="nucleotide sequence ID" value="NZ_JAAONY010000001.1"/>
</dbReference>
<accession>A0A7X0JS78</accession>
<dbReference type="Proteomes" id="UP000528457">
    <property type="component" value="Unassembled WGS sequence"/>
</dbReference>
<dbReference type="AlphaFoldDB" id="A0A7X0JS78"/>
<dbReference type="InParanoid" id="A0A7X0JS78"/>
<keyword evidence="2" id="KW-1185">Reference proteome</keyword>
<dbReference type="InterPro" id="IPR056903">
    <property type="entry name" value="PA4575-like"/>
</dbReference>
<evidence type="ECO:0000313" key="2">
    <source>
        <dbReference type="Proteomes" id="UP000528457"/>
    </source>
</evidence>